<dbReference type="AlphaFoldDB" id="A0A9W8TVZ5"/>
<name>A0A9W8TVZ5_9AGAR</name>
<evidence type="ECO:0000256" key="1">
    <source>
        <dbReference type="SAM" id="Coils"/>
    </source>
</evidence>
<accession>A0A9W8TVZ5</accession>
<dbReference type="EMBL" id="JANVFU010000010">
    <property type="protein sequence ID" value="KAJ3742713.1"/>
    <property type="molecule type" value="Genomic_DNA"/>
</dbReference>
<keyword evidence="1" id="KW-0175">Coiled coil</keyword>
<dbReference type="Proteomes" id="UP001142393">
    <property type="component" value="Unassembled WGS sequence"/>
</dbReference>
<proteinExistence type="predicted"/>
<evidence type="ECO:0000313" key="2">
    <source>
        <dbReference type="EMBL" id="KAJ3742713.1"/>
    </source>
</evidence>
<reference evidence="2 3" key="1">
    <citation type="journal article" date="2023" name="Proc. Natl. Acad. Sci. U.S.A.">
        <title>A global phylogenomic analysis of the shiitake genus Lentinula.</title>
        <authorList>
            <person name="Sierra-Patev S."/>
            <person name="Min B."/>
            <person name="Naranjo-Ortiz M."/>
            <person name="Looney B."/>
            <person name="Konkel Z."/>
            <person name="Slot J.C."/>
            <person name="Sakamoto Y."/>
            <person name="Steenwyk J.L."/>
            <person name="Rokas A."/>
            <person name="Carro J."/>
            <person name="Camarero S."/>
            <person name="Ferreira P."/>
            <person name="Molpeceres G."/>
            <person name="Ruiz-Duenas F.J."/>
            <person name="Serrano A."/>
            <person name="Henrissat B."/>
            <person name="Drula E."/>
            <person name="Hughes K.W."/>
            <person name="Mata J.L."/>
            <person name="Ishikawa N.K."/>
            <person name="Vargas-Isla R."/>
            <person name="Ushijima S."/>
            <person name="Smith C.A."/>
            <person name="Donoghue J."/>
            <person name="Ahrendt S."/>
            <person name="Andreopoulos W."/>
            <person name="He G."/>
            <person name="LaButti K."/>
            <person name="Lipzen A."/>
            <person name="Ng V."/>
            <person name="Riley R."/>
            <person name="Sandor L."/>
            <person name="Barry K."/>
            <person name="Martinez A.T."/>
            <person name="Xiao Y."/>
            <person name="Gibbons J.G."/>
            <person name="Terashima K."/>
            <person name="Grigoriev I.V."/>
            <person name="Hibbett D."/>
        </authorList>
    </citation>
    <scope>NUCLEOTIDE SEQUENCE [LARGE SCALE GENOMIC DNA]</scope>
    <source>
        <strain evidence="2 3">TFB7810</strain>
    </source>
</reference>
<keyword evidence="3" id="KW-1185">Reference proteome</keyword>
<gene>
    <name evidence="2" type="ORF">DFH05DRAFT_1461758</name>
</gene>
<evidence type="ECO:0000313" key="3">
    <source>
        <dbReference type="Proteomes" id="UP001142393"/>
    </source>
</evidence>
<organism evidence="2 3">
    <name type="scientific">Lentinula detonsa</name>
    <dbReference type="NCBI Taxonomy" id="2804962"/>
    <lineage>
        <taxon>Eukaryota</taxon>
        <taxon>Fungi</taxon>
        <taxon>Dikarya</taxon>
        <taxon>Basidiomycota</taxon>
        <taxon>Agaricomycotina</taxon>
        <taxon>Agaricomycetes</taxon>
        <taxon>Agaricomycetidae</taxon>
        <taxon>Agaricales</taxon>
        <taxon>Marasmiineae</taxon>
        <taxon>Omphalotaceae</taxon>
        <taxon>Lentinula</taxon>
    </lineage>
</organism>
<comment type="caution">
    <text evidence="2">The sequence shown here is derived from an EMBL/GenBank/DDBJ whole genome shotgun (WGS) entry which is preliminary data.</text>
</comment>
<protein>
    <submittedName>
        <fullName evidence="2">Uncharacterized protein</fullName>
    </submittedName>
</protein>
<feature type="coiled-coil region" evidence="1">
    <location>
        <begin position="63"/>
        <end position="90"/>
    </location>
</feature>
<sequence>MAPRKRIEVNEELADKTQFTQTRILPNCTACTQKAGPVTAPTSSTRCTPAQKKTDDVEELAALHARIAEIEKNQQKVAELELEGEEEQAATAAACVDYLQDPSDEDM</sequence>